<evidence type="ECO:0000313" key="1">
    <source>
        <dbReference type="Proteomes" id="UP000887577"/>
    </source>
</evidence>
<dbReference type="Proteomes" id="UP000887577">
    <property type="component" value="Unplaced"/>
</dbReference>
<protein>
    <submittedName>
        <fullName evidence="2">Uncharacterized protein</fullName>
    </submittedName>
</protein>
<name>A0A914Y1B9_9BILA</name>
<dbReference type="AlphaFoldDB" id="A0A914Y1B9"/>
<accession>A0A914Y1B9</accession>
<sequence>MKIQWIPSFLSSPDDTSDYFAFDKNNRYIICKTKETDAVHFLIYDKMFNDYIKLTADPSNPKISTQYDDDSIWNFMQYFLPISLEQMLIVIQSGETSVLLLLVTFDLHQKTYKFINYVTITKCQQPEFVKDGEILGLFFKTSIDGEMVGLVDNETSFFVLLYITVEESLIKLGEKIRFNHKPYADFTYPIDLYLRNNKLWYIRRVDHDITFLPNIMGYSPPSVPPQNHNLRICYFNLEEKVPSEIFVDEIEIEEEKAKLILHWVQDSLVYLQRGTKFNVLNLLNLQWKSEALDCGLVFKHGYTVLHGNIRQPLFLPNFTYF</sequence>
<evidence type="ECO:0000313" key="2">
    <source>
        <dbReference type="WBParaSite" id="PSU_v2.g11624.t1"/>
    </source>
</evidence>
<dbReference type="WBParaSite" id="PSU_v2.g11624.t1">
    <property type="protein sequence ID" value="PSU_v2.g11624.t1"/>
    <property type="gene ID" value="PSU_v2.g11624"/>
</dbReference>
<keyword evidence="1" id="KW-1185">Reference proteome</keyword>
<proteinExistence type="predicted"/>
<reference evidence="2" key="1">
    <citation type="submission" date="2022-11" db="UniProtKB">
        <authorList>
            <consortium name="WormBaseParasite"/>
        </authorList>
    </citation>
    <scope>IDENTIFICATION</scope>
</reference>
<organism evidence="1 2">
    <name type="scientific">Panagrolaimus superbus</name>
    <dbReference type="NCBI Taxonomy" id="310955"/>
    <lineage>
        <taxon>Eukaryota</taxon>
        <taxon>Metazoa</taxon>
        <taxon>Ecdysozoa</taxon>
        <taxon>Nematoda</taxon>
        <taxon>Chromadorea</taxon>
        <taxon>Rhabditida</taxon>
        <taxon>Tylenchina</taxon>
        <taxon>Panagrolaimomorpha</taxon>
        <taxon>Panagrolaimoidea</taxon>
        <taxon>Panagrolaimidae</taxon>
        <taxon>Panagrolaimus</taxon>
    </lineage>
</organism>